<dbReference type="PRINTS" id="PR00053">
    <property type="entry name" value="FORKHEAD"/>
</dbReference>
<feature type="DNA-binding region" description="Fork-head" evidence="6">
    <location>
        <begin position="77"/>
        <end position="179"/>
    </location>
</feature>
<accession>A0A1X0RG93</accession>
<dbReference type="Proteomes" id="UP000242414">
    <property type="component" value="Unassembled WGS sequence"/>
</dbReference>
<dbReference type="InterPro" id="IPR030456">
    <property type="entry name" value="TF_fork_head_CS_2"/>
</dbReference>
<reference evidence="9" key="1">
    <citation type="journal article" date="2016" name="Proc. Natl. Acad. Sci. U.S.A.">
        <title>Lipid metabolic changes in an early divergent fungus govern the establishment of a mutualistic symbiosis with endobacteria.</title>
        <authorList>
            <person name="Lastovetsky O.A."/>
            <person name="Gaspar M.L."/>
            <person name="Mondo S.J."/>
            <person name="LaButti K.M."/>
            <person name="Sandor L."/>
            <person name="Grigoriev I.V."/>
            <person name="Henry S.A."/>
            <person name="Pawlowska T.E."/>
        </authorList>
    </citation>
    <scope>NUCLEOTIDE SEQUENCE [LARGE SCALE GENOMIC DNA]</scope>
    <source>
        <strain evidence="9">ATCC 52814</strain>
    </source>
</reference>
<dbReference type="SMART" id="SM00339">
    <property type="entry name" value="FH"/>
    <property type="match status" value="1"/>
</dbReference>
<name>A0A1X0RG93_RHIZD</name>
<dbReference type="AlphaFoldDB" id="A0A1X0RG93"/>
<keyword evidence="3 6" id="KW-0238">DNA-binding</keyword>
<evidence type="ECO:0000256" key="4">
    <source>
        <dbReference type="ARBA" id="ARBA00023163"/>
    </source>
</evidence>
<dbReference type="PROSITE" id="PS00658">
    <property type="entry name" value="FORK_HEAD_2"/>
    <property type="match status" value="1"/>
</dbReference>
<evidence type="ECO:0000256" key="5">
    <source>
        <dbReference type="ARBA" id="ARBA00023242"/>
    </source>
</evidence>
<protein>
    <recommendedName>
        <fullName evidence="8">Fork-head domain-containing protein</fullName>
    </recommendedName>
</protein>
<gene>
    <name evidence="9" type="ORF">BCV72DRAFT_130423</name>
</gene>
<evidence type="ECO:0000256" key="1">
    <source>
        <dbReference type="ARBA" id="ARBA00004123"/>
    </source>
</evidence>
<evidence type="ECO:0000256" key="7">
    <source>
        <dbReference type="SAM" id="MobiDB-lite"/>
    </source>
</evidence>
<evidence type="ECO:0000256" key="2">
    <source>
        <dbReference type="ARBA" id="ARBA00023015"/>
    </source>
</evidence>
<dbReference type="PROSITE" id="PS00657">
    <property type="entry name" value="FORK_HEAD_1"/>
    <property type="match status" value="1"/>
</dbReference>
<proteinExistence type="predicted"/>
<evidence type="ECO:0000313" key="9">
    <source>
        <dbReference type="EMBL" id="ORE11042.1"/>
    </source>
</evidence>
<dbReference type="SUPFAM" id="SSF46785">
    <property type="entry name" value="Winged helix' DNA-binding domain"/>
    <property type="match status" value="1"/>
</dbReference>
<organism evidence="9">
    <name type="scientific">Rhizopus microsporus var. microsporus</name>
    <dbReference type="NCBI Taxonomy" id="86635"/>
    <lineage>
        <taxon>Eukaryota</taxon>
        <taxon>Fungi</taxon>
        <taxon>Fungi incertae sedis</taxon>
        <taxon>Mucoromycota</taxon>
        <taxon>Mucoromycotina</taxon>
        <taxon>Mucoromycetes</taxon>
        <taxon>Mucorales</taxon>
        <taxon>Mucorineae</taxon>
        <taxon>Rhizopodaceae</taxon>
        <taxon>Rhizopus</taxon>
    </lineage>
</organism>
<dbReference type="InterPro" id="IPR018122">
    <property type="entry name" value="TF_fork_head_CS_1"/>
</dbReference>
<dbReference type="CDD" id="cd00059">
    <property type="entry name" value="FH_FOX"/>
    <property type="match status" value="1"/>
</dbReference>
<feature type="compositionally biased region" description="Polar residues" evidence="7">
    <location>
        <begin position="1"/>
        <end position="14"/>
    </location>
</feature>
<dbReference type="InterPro" id="IPR036388">
    <property type="entry name" value="WH-like_DNA-bd_sf"/>
</dbReference>
<evidence type="ECO:0000256" key="6">
    <source>
        <dbReference type="PROSITE-ProRule" id="PRU00089"/>
    </source>
</evidence>
<sequence>MTKAYQNTSQVVNTQRKRTNRRQCISRAPEDQELKIKMESIGIQENDEDIDNCPARARPHWPKQIIPWWKPSCANERPPYSYATLIAHAILCSKYGRLTLSDIYVWISENYSAYTIGKGGWQNSIRHNLSLNKKWFQKIERRPTKTNPGKGSYWTLVPGSEQIFIDNLTQEGGHHSKKYHDIGLSMELGTSRKGACYYKSDMPTVTPVLIPRVNCQETSANEGMPLYATFRMVSNTLEDESKAHQKRLLDSVSDSSDSDDESAVDVSCVETRYLGKRCRTVRSSSLSTIVSNSTQHVDDCMVMGTPALSLFPSFGFESISDNSSLPDLPYLDQEIYGSHLYNEDNTSFPTVSQFAPWPISDPFTTAALDIKIDANKQTQKYTFDFPDSASYMHHLYPPSTTPSFQCQFVSMQQVLHS</sequence>
<dbReference type="GO" id="GO:0000981">
    <property type="term" value="F:DNA-binding transcription factor activity, RNA polymerase II-specific"/>
    <property type="evidence" value="ECO:0007669"/>
    <property type="project" value="TreeGrafter"/>
</dbReference>
<dbReference type="PANTHER" id="PTHR45881:SF1">
    <property type="entry name" value="FORK HEAD PROTEIN HOMOLOG 2"/>
    <property type="match status" value="1"/>
</dbReference>
<feature type="region of interest" description="Disordered" evidence="7">
    <location>
        <begin position="1"/>
        <end position="23"/>
    </location>
</feature>
<dbReference type="EMBL" id="KV921860">
    <property type="protein sequence ID" value="ORE11042.1"/>
    <property type="molecule type" value="Genomic_DNA"/>
</dbReference>
<dbReference type="Pfam" id="PF00250">
    <property type="entry name" value="Forkhead"/>
    <property type="match status" value="1"/>
</dbReference>
<dbReference type="OrthoDB" id="5954824at2759"/>
<keyword evidence="5 6" id="KW-0539">Nucleus</keyword>
<comment type="subcellular location">
    <subcellularLocation>
        <location evidence="1 6">Nucleus</location>
    </subcellularLocation>
</comment>
<dbReference type="VEuPathDB" id="FungiDB:BCV72DRAFT_130423"/>
<dbReference type="Gene3D" id="1.10.10.10">
    <property type="entry name" value="Winged helix-like DNA-binding domain superfamily/Winged helix DNA-binding domain"/>
    <property type="match status" value="1"/>
</dbReference>
<keyword evidence="2" id="KW-0805">Transcription regulation</keyword>
<dbReference type="PROSITE" id="PS50039">
    <property type="entry name" value="FORK_HEAD_3"/>
    <property type="match status" value="1"/>
</dbReference>
<feature type="domain" description="Fork-head" evidence="8">
    <location>
        <begin position="77"/>
        <end position="179"/>
    </location>
</feature>
<keyword evidence="4" id="KW-0804">Transcription</keyword>
<evidence type="ECO:0000256" key="3">
    <source>
        <dbReference type="ARBA" id="ARBA00023125"/>
    </source>
</evidence>
<dbReference type="GO" id="GO:0005634">
    <property type="term" value="C:nucleus"/>
    <property type="evidence" value="ECO:0007669"/>
    <property type="project" value="UniProtKB-SubCell"/>
</dbReference>
<dbReference type="InterPro" id="IPR001766">
    <property type="entry name" value="Fork_head_dom"/>
</dbReference>
<dbReference type="PANTHER" id="PTHR45881">
    <property type="entry name" value="CHECKPOINT SUPPRESSOR 1-LIKE, ISOFORM A-RELATED"/>
    <property type="match status" value="1"/>
</dbReference>
<evidence type="ECO:0000259" key="8">
    <source>
        <dbReference type="PROSITE" id="PS50039"/>
    </source>
</evidence>
<dbReference type="GO" id="GO:0000978">
    <property type="term" value="F:RNA polymerase II cis-regulatory region sequence-specific DNA binding"/>
    <property type="evidence" value="ECO:0007669"/>
    <property type="project" value="TreeGrafter"/>
</dbReference>
<dbReference type="InterPro" id="IPR036390">
    <property type="entry name" value="WH_DNA-bd_sf"/>
</dbReference>